<evidence type="ECO:0000313" key="2">
    <source>
        <dbReference type="Proteomes" id="UP000187209"/>
    </source>
</evidence>
<dbReference type="EMBL" id="MPUH01000374">
    <property type="protein sequence ID" value="OMJ81590.1"/>
    <property type="molecule type" value="Genomic_DNA"/>
</dbReference>
<proteinExistence type="predicted"/>
<evidence type="ECO:0000313" key="1">
    <source>
        <dbReference type="EMBL" id="OMJ81590.1"/>
    </source>
</evidence>
<keyword evidence="2" id="KW-1185">Reference proteome</keyword>
<comment type="caution">
    <text evidence="1">The sequence shown here is derived from an EMBL/GenBank/DDBJ whole genome shotgun (WGS) entry which is preliminary data.</text>
</comment>
<dbReference type="Proteomes" id="UP000187209">
    <property type="component" value="Unassembled WGS sequence"/>
</dbReference>
<gene>
    <name evidence="1" type="ORF">SteCoe_17899</name>
</gene>
<organism evidence="1 2">
    <name type="scientific">Stentor coeruleus</name>
    <dbReference type="NCBI Taxonomy" id="5963"/>
    <lineage>
        <taxon>Eukaryota</taxon>
        <taxon>Sar</taxon>
        <taxon>Alveolata</taxon>
        <taxon>Ciliophora</taxon>
        <taxon>Postciliodesmatophora</taxon>
        <taxon>Heterotrichea</taxon>
        <taxon>Heterotrichida</taxon>
        <taxon>Stentoridae</taxon>
        <taxon>Stentor</taxon>
    </lineage>
</organism>
<name>A0A1R2BXS1_9CILI</name>
<protein>
    <submittedName>
        <fullName evidence="1">Uncharacterized protein</fullName>
    </submittedName>
</protein>
<reference evidence="1 2" key="1">
    <citation type="submission" date="2016-11" db="EMBL/GenBank/DDBJ databases">
        <title>The macronuclear genome of Stentor coeruleus: a giant cell with tiny introns.</title>
        <authorList>
            <person name="Slabodnick M."/>
            <person name="Ruby J.G."/>
            <person name="Reiff S.B."/>
            <person name="Swart E.C."/>
            <person name="Gosai S."/>
            <person name="Prabakaran S."/>
            <person name="Witkowska E."/>
            <person name="Larue G.E."/>
            <person name="Fisher S."/>
            <person name="Freeman R.M."/>
            <person name="Gunawardena J."/>
            <person name="Chu W."/>
            <person name="Stover N.A."/>
            <person name="Gregory B.D."/>
            <person name="Nowacki M."/>
            <person name="Derisi J."/>
            <person name="Roy S.W."/>
            <person name="Marshall W.F."/>
            <person name="Sood P."/>
        </authorList>
    </citation>
    <scope>NUCLEOTIDE SEQUENCE [LARGE SCALE GENOMIC DNA]</scope>
    <source>
        <strain evidence="1">WM001</strain>
    </source>
</reference>
<accession>A0A1R2BXS1</accession>
<dbReference type="AlphaFoldDB" id="A0A1R2BXS1"/>
<sequence length="87" mass="9862">MAGLEKLWFFDESKEPICASFCEDIECDRDQCIFSHDEPIYSANVSIPQEVLQDLSTLKSYLHNIGINSSRPIIPLFTDSSLQNGIH</sequence>